<dbReference type="SUPFAM" id="SSF52540">
    <property type="entry name" value="P-loop containing nucleoside triphosphate hydrolases"/>
    <property type="match status" value="4"/>
</dbReference>
<comment type="caution">
    <text evidence="9">The sequence shown here is derived from an EMBL/GenBank/DDBJ whole genome shotgun (WGS) entry which is preliminary data.</text>
</comment>
<dbReference type="InterPro" id="IPR001609">
    <property type="entry name" value="Myosin_head_motor_dom-like"/>
</dbReference>
<dbReference type="Proteomes" id="UP000653454">
    <property type="component" value="Unassembled WGS sequence"/>
</dbReference>
<dbReference type="Gene3D" id="1.20.58.530">
    <property type="match status" value="4"/>
</dbReference>
<dbReference type="PRINTS" id="PR00193">
    <property type="entry name" value="MYOSINHEAVY"/>
</dbReference>
<evidence type="ECO:0000256" key="6">
    <source>
        <dbReference type="PROSITE-ProRule" id="PRU00782"/>
    </source>
</evidence>
<dbReference type="GO" id="GO:0006897">
    <property type="term" value="P:endocytosis"/>
    <property type="evidence" value="ECO:0007669"/>
    <property type="project" value="TreeGrafter"/>
</dbReference>
<dbReference type="GO" id="GO:0007015">
    <property type="term" value="P:actin filament organization"/>
    <property type="evidence" value="ECO:0007669"/>
    <property type="project" value="TreeGrafter"/>
</dbReference>
<evidence type="ECO:0000256" key="5">
    <source>
        <dbReference type="ARBA" id="ARBA00023203"/>
    </source>
</evidence>
<dbReference type="Gene3D" id="6.20.240.20">
    <property type="match status" value="1"/>
</dbReference>
<dbReference type="GO" id="GO:0005737">
    <property type="term" value="C:cytoplasm"/>
    <property type="evidence" value="ECO:0007669"/>
    <property type="project" value="TreeGrafter"/>
</dbReference>
<feature type="region of interest" description="Actin-binding" evidence="6">
    <location>
        <begin position="769"/>
        <end position="791"/>
    </location>
</feature>
<keyword evidence="3 6" id="KW-0518">Myosin</keyword>
<dbReference type="GO" id="GO:0005902">
    <property type="term" value="C:microvillus"/>
    <property type="evidence" value="ECO:0007669"/>
    <property type="project" value="TreeGrafter"/>
</dbReference>
<evidence type="ECO:0000256" key="4">
    <source>
        <dbReference type="ARBA" id="ARBA00023175"/>
    </source>
</evidence>
<keyword evidence="10" id="KW-1185">Reference proteome</keyword>
<dbReference type="Gene3D" id="1.20.120.720">
    <property type="entry name" value="Myosin VI head, motor domain, U50 subdomain"/>
    <property type="match status" value="2"/>
</dbReference>
<dbReference type="GO" id="GO:0000146">
    <property type="term" value="F:microfilament motor activity"/>
    <property type="evidence" value="ECO:0007669"/>
    <property type="project" value="TreeGrafter"/>
</dbReference>
<proteinExistence type="inferred from homology"/>
<dbReference type="InterPro" id="IPR027417">
    <property type="entry name" value="P-loop_NTPase"/>
</dbReference>
<dbReference type="PANTHER" id="PTHR13140">
    <property type="entry name" value="MYOSIN"/>
    <property type="match status" value="1"/>
</dbReference>
<keyword evidence="1 6" id="KW-0547">Nucleotide-binding</keyword>
<keyword evidence="5 6" id="KW-0009">Actin-binding</keyword>
<accession>A0A8S4FBS8</accession>
<organism evidence="9 10">
    <name type="scientific">Plutella xylostella</name>
    <name type="common">Diamondback moth</name>
    <name type="synonym">Plutella maculipennis</name>
    <dbReference type="NCBI Taxonomy" id="51655"/>
    <lineage>
        <taxon>Eukaryota</taxon>
        <taxon>Metazoa</taxon>
        <taxon>Ecdysozoa</taxon>
        <taxon>Arthropoda</taxon>
        <taxon>Hexapoda</taxon>
        <taxon>Insecta</taxon>
        <taxon>Pterygota</taxon>
        <taxon>Neoptera</taxon>
        <taxon>Endopterygota</taxon>
        <taxon>Lepidoptera</taxon>
        <taxon>Glossata</taxon>
        <taxon>Ditrysia</taxon>
        <taxon>Yponomeutoidea</taxon>
        <taxon>Plutellidae</taxon>
        <taxon>Plutella</taxon>
    </lineage>
</organism>
<dbReference type="GO" id="GO:0016459">
    <property type="term" value="C:myosin complex"/>
    <property type="evidence" value="ECO:0007669"/>
    <property type="project" value="UniProtKB-KW"/>
</dbReference>
<dbReference type="GO" id="GO:0051015">
    <property type="term" value="F:actin filament binding"/>
    <property type="evidence" value="ECO:0007669"/>
    <property type="project" value="TreeGrafter"/>
</dbReference>
<reference evidence="9" key="1">
    <citation type="submission" date="2020-11" db="EMBL/GenBank/DDBJ databases">
        <authorList>
            <person name="Whiteford S."/>
        </authorList>
    </citation>
    <scope>NUCLEOTIDE SEQUENCE</scope>
</reference>
<dbReference type="Gene3D" id="3.40.850.10">
    <property type="entry name" value="Kinesin motor domain"/>
    <property type="match status" value="3"/>
</dbReference>
<evidence type="ECO:0000313" key="9">
    <source>
        <dbReference type="EMBL" id="CAG9125706.1"/>
    </source>
</evidence>
<gene>
    <name evidence="9" type="ORF">PLXY2_LOCUS8487</name>
</gene>
<sequence>MDITPELDNLSVSRAYMSTYDSYIFFVLLSVDMPLLQRELRTLLEEDLNLPSTTLMCGRDTCVLISGESGSGKTEASKFIMKYIAANTTENQREYIDRIKNVLIQSNAILETFGNAKTNRNDNSSRFGKYMDIHFSAGGDPAGGHVSNYLLEKSRVVAQQPGERNFHAFYQLLSSSKASKLGLSPSTQYQFLGPGRPTSQDGQLFAATNSAFNALGFPPRVVDEIWSIVAAVVLLGELTFSETPDGNLHIGGPLSQCVSSLGISSSSLQACMAGRVLCAGGELVSKQHSLHDAAATRHALAKASYDRLFAWIVQQIASVSHCDHVPPPGTLAGRYRRARRGGGGSWSASSTRCTTPPPRATPSQGRQDRLFAWIVQQINKAIDVPSGTHASSVIGVLDIYGFEIFDTNSFEQFCINYCNEKLQQLFIELVLKQEQEEYSREGITWTPVAYFNNRVICELIDAPHQGIIAIMDEACLNPTKPRDVSKRAKKQLSRLSVRILCPVLVLKQQEYSREGITWTPVAYFNNRVICELIDAPHQGIIAIMDEACLNPTKISDRQLLEAMDKRLSGHKHYTSRQLAPTDKKLQHGVDFRITHYAGEVTYAITNFMDKNQDSLWQDLKRLLHSSTNASLKDMWPEGGTTIQKNTECYASDPTYAVSNFMDKNQDSLWQDLKRLLHSSTNASLKDMWPEGGTTIQKNTECYASVAYDPTYAITNFMDKNQDSLWQDLKRLLHSSTNASLKDMWPEGGTTIQKTSKRPPSAATLFRNSMQALVQGLLSKEPFYVRCVKPNPRQAPNSWDEQLVRHQVSYLGLVENVRVRRAGFASRQRYDRFLRRYKMLSQYTWPNYRGTSDKEAVLVLLRDLAVTDFQAGHTKLFIR</sequence>
<keyword evidence="2 6" id="KW-0067">ATP-binding</keyword>
<dbReference type="InterPro" id="IPR036961">
    <property type="entry name" value="Kinesin_motor_dom_sf"/>
</dbReference>
<dbReference type="GO" id="GO:0005886">
    <property type="term" value="C:plasma membrane"/>
    <property type="evidence" value="ECO:0007669"/>
    <property type="project" value="TreeGrafter"/>
</dbReference>
<dbReference type="PROSITE" id="PS51456">
    <property type="entry name" value="MYOSIN_MOTOR"/>
    <property type="match status" value="1"/>
</dbReference>
<dbReference type="GO" id="GO:0005524">
    <property type="term" value="F:ATP binding"/>
    <property type="evidence" value="ECO:0007669"/>
    <property type="project" value="UniProtKB-UniRule"/>
</dbReference>
<evidence type="ECO:0000313" key="10">
    <source>
        <dbReference type="Proteomes" id="UP000653454"/>
    </source>
</evidence>
<dbReference type="GO" id="GO:0030048">
    <property type="term" value="P:actin filament-based movement"/>
    <property type="evidence" value="ECO:0007669"/>
    <property type="project" value="TreeGrafter"/>
</dbReference>
<comment type="similarity">
    <text evidence="6">Belongs to the TRAFAC class myosin-kinesin ATPase superfamily. Myosin family.</text>
</comment>
<feature type="binding site" evidence="6">
    <location>
        <begin position="67"/>
        <end position="74"/>
    </location>
    <ligand>
        <name>ATP</name>
        <dbReference type="ChEBI" id="CHEBI:30616"/>
    </ligand>
</feature>
<dbReference type="Pfam" id="PF00063">
    <property type="entry name" value="Myosin_head"/>
    <property type="match status" value="4"/>
</dbReference>
<dbReference type="Gene3D" id="1.10.10.820">
    <property type="match status" value="1"/>
</dbReference>
<keyword evidence="4 6" id="KW-0505">Motor protein</keyword>
<protein>
    <submittedName>
        <fullName evidence="9">(diamondback moth) hypothetical protein</fullName>
    </submittedName>
</protein>
<evidence type="ECO:0000259" key="8">
    <source>
        <dbReference type="PROSITE" id="PS51456"/>
    </source>
</evidence>
<dbReference type="AlphaFoldDB" id="A0A8S4FBS8"/>
<dbReference type="EMBL" id="CAJHNJ030000031">
    <property type="protein sequence ID" value="CAG9125706.1"/>
    <property type="molecule type" value="Genomic_DNA"/>
</dbReference>
<dbReference type="SMART" id="SM00242">
    <property type="entry name" value="MYSc"/>
    <property type="match status" value="1"/>
</dbReference>
<evidence type="ECO:0000256" key="3">
    <source>
        <dbReference type="ARBA" id="ARBA00023123"/>
    </source>
</evidence>
<evidence type="ECO:0000256" key="1">
    <source>
        <dbReference type="ARBA" id="ARBA00022741"/>
    </source>
</evidence>
<name>A0A8S4FBS8_PLUXY</name>
<feature type="region of interest" description="Disordered" evidence="7">
    <location>
        <begin position="339"/>
        <end position="364"/>
    </location>
</feature>
<feature type="domain" description="Myosin motor" evidence="8">
    <location>
        <begin position="1"/>
        <end position="878"/>
    </location>
</feature>
<dbReference type="PANTHER" id="PTHR13140:SF713">
    <property type="entry name" value="UNCONVENTIONAL MYOSIN ID"/>
    <property type="match status" value="1"/>
</dbReference>
<evidence type="ECO:0000256" key="2">
    <source>
        <dbReference type="ARBA" id="ARBA00022840"/>
    </source>
</evidence>
<evidence type="ECO:0000256" key="7">
    <source>
        <dbReference type="SAM" id="MobiDB-lite"/>
    </source>
</evidence>